<dbReference type="RefSeq" id="WP_120978404.1">
    <property type="nucleotide sequence ID" value="NZ_RBZM01000007.1"/>
</dbReference>
<evidence type="ECO:0000256" key="3">
    <source>
        <dbReference type="ARBA" id="ARBA00022989"/>
    </source>
</evidence>
<comment type="caution">
    <text evidence="6">The sequence shown here is derived from an EMBL/GenBank/DDBJ whole genome shotgun (WGS) entry which is preliminary data.</text>
</comment>
<evidence type="ECO:0000313" key="7">
    <source>
        <dbReference type="Proteomes" id="UP000282076"/>
    </source>
</evidence>
<comment type="subcellular location">
    <subcellularLocation>
        <location evidence="1">Membrane</location>
        <topology evidence="1">Multi-pass membrane protein</topology>
    </subcellularLocation>
</comment>
<organism evidence="6 7">
    <name type="scientific">Cohnella endophytica</name>
    <dbReference type="NCBI Taxonomy" id="2419778"/>
    <lineage>
        <taxon>Bacteria</taxon>
        <taxon>Bacillati</taxon>
        <taxon>Bacillota</taxon>
        <taxon>Bacilli</taxon>
        <taxon>Bacillales</taxon>
        <taxon>Paenibacillaceae</taxon>
        <taxon>Cohnella</taxon>
    </lineage>
</organism>
<dbReference type="InterPro" id="IPR032808">
    <property type="entry name" value="DoxX"/>
</dbReference>
<protein>
    <submittedName>
        <fullName evidence="6">DoxX family protein</fullName>
    </submittedName>
</protein>
<feature type="transmembrane region" description="Helical" evidence="5">
    <location>
        <begin position="95"/>
        <end position="113"/>
    </location>
</feature>
<evidence type="ECO:0000256" key="2">
    <source>
        <dbReference type="ARBA" id="ARBA00022692"/>
    </source>
</evidence>
<keyword evidence="4 5" id="KW-0472">Membrane</keyword>
<gene>
    <name evidence="6" type="ORF">D7Z26_18065</name>
</gene>
<evidence type="ECO:0000256" key="1">
    <source>
        <dbReference type="ARBA" id="ARBA00004141"/>
    </source>
</evidence>
<sequence>MEIVAIVLQALLGLAFLGAGFSKIAGVQMHVDNFKNWHLPQWFRVVTGLVEAAGAIALILGFWEPSWAAVAGLWLGFTMLVGVLVHVRVKDSFKQTFPAVILCVLPIVLFLILSGDLSDFPGF</sequence>
<dbReference type="Proteomes" id="UP000282076">
    <property type="component" value="Unassembled WGS sequence"/>
</dbReference>
<proteinExistence type="predicted"/>
<dbReference type="OrthoDB" id="2454358at2"/>
<dbReference type="GO" id="GO:0016020">
    <property type="term" value="C:membrane"/>
    <property type="evidence" value="ECO:0007669"/>
    <property type="project" value="UniProtKB-SubCell"/>
</dbReference>
<feature type="transmembrane region" description="Helical" evidence="5">
    <location>
        <begin position="70"/>
        <end position="89"/>
    </location>
</feature>
<accession>A0A494XU79</accession>
<name>A0A494XU79_9BACL</name>
<keyword evidence="3 5" id="KW-1133">Transmembrane helix</keyword>
<reference evidence="6 7" key="1">
    <citation type="submission" date="2018-10" db="EMBL/GenBank/DDBJ databases">
        <title>Cohnella sp. M2MS4P-1, whole genome shotgun sequence.</title>
        <authorList>
            <person name="Tuo L."/>
        </authorList>
    </citation>
    <scope>NUCLEOTIDE SEQUENCE [LARGE SCALE GENOMIC DNA]</scope>
    <source>
        <strain evidence="6 7">M2MS4P-1</strain>
    </source>
</reference>
<feature type="transmembrane region" description="Helical" evidence="5">
    <location>
        <begin position="42"/>
        <end position="63"/>
    </location>
</feature>
<evidence type="ECO:0000256" key="5">
    <source>
        <dbReference type="SAM" id="Phobius"/>
    </source>
</evidence>
<keyword evidence="7" id="KW-1185">Reference proteome</keyword>
<dbReference type="EMBL" id="RBZM01000007">
    <property type="protein sequence ID" value="RKP51674.1"/>
    <property type="molecule type" value="Genomic_DNA"/>
</dbReference>
<dbReference type="Pfam" id="PF13564">
    <property type="entry name" value="DoxX_2"/>
    <property type="match status" value="1"/>
</dbReference>
<keyword evidence="2 5" id="KW-0812">Transmembrane</keyword>
<evidence type="ECO:0000313" key="6">
    <source>
        <dbReference type="EMBL" id="RKP51674.1"/>
    </source>
</evidence>
<evidence type="ECO:0000256" key="4">
    <source>
        <dbReference type="ARBA" id="ARBA00023136"/>
    </source>
</evidence>
<dbReference type="AlphaFoldDB" id="A0A494XU79"/>